<dbReference type="SUPFAM" id="SSF56281">
    <property type="entry name" value="Metallo-hydrolase/oxidoreductase"/>
    <property type="match status" value="1"/>
</dbReference>
<sequence>MKLFPYAVFIVGYYLIRMLVLLPQDSKFYISFLDIGQGDSFVINIPNYGRVLVDTGPDYQSNYLTARSSVLPICNIKAVFITHYDSDHAGGLGRISRFCPSITIYDDLKLGDTLGFGSTKMYVLSPPDRNPLRDINDNSLVMLVKYHDFEALLTGDAGLSMLESVGNIVNIYKNKEIITGGLDVYKVAHHGSKYNSSKNLIEALNPAHCIISVGKNNYGHPSKEVVQYLVDAGCKVQRTDQDGTITFIGR</sequence>
<accession>A0A2H0XC79</accession>
<dbReference type="InterPro" id="IPR036866">
    <property type="entry name" value="RibonucZ/Hydroxyglut_hydro"/>
</dbReference>
<feature type="domain" description="Metallo-beta-lactamase" evidence="1">
    <location>
        <begin position="37"/>
        <end position="215"/>
    </location>
</feature>
<dbReference type="AlphaFoldDB" id="A0A2H0XC79"/>
<reference evidence="3" key="1">
    <citation type="submission" date="2017-09" db="EMBL/GenBank/DDBJ databases">
        <title>Depth-based differentiation of microbial function through sediment-hosted aquifers and enrichment of novel symbionts in the deep terrestrial subsurface.</title>
        <authorList>
            <person name="Probst A.J."/>
            <person name="Ladd B."/>
            <person name="Jarett J.K."/>
            <person name="Geller-Mcgrath D.E."/>
            <person name="Sieber C.M.K."/>
            <person name="Emerson J.B."/>
            <person name="Anantharaman K."/>
            <person name="Thomas B.C."/>
            <person name="Malmstrom R."/>
            <person name="Stieglmeier M."/>
            <person name="Klingl A."/>
            <person name="Woyke T."/>
            <person name="Ryan C.M."/>
            <person name="Banfield J.F."/>
        </authorList>
    </citation>
    <scope>NUCLEOTIDE SEQUENCE [LARGE SCALE GENOMIC DNA]</scope>
</reference>
<dbReference type="Gene3D" id="3.60.15.10">
    <property type="entry name" value="Ribonuclease Z/Hydroxyacylglutathione hydrolase-like"/>
    <property type="match status" value="2"/>
</dbReference>
<dbReference type="EMBL" id="PEYU01000025">
    <property type="protein sequence ID" value="PIS22534.1"/>
    <property type="molecule type" value="Genomic_DNA"/>
</dbReference>
<evidence type="ECO:0000313" key="3">
    <source>
        <dbReference type="Proteomes" id="UP000231252"/>
    </source>
</evidence>
<comment type="caution">
    <text evidence="2">The sequence shown here is derived from an EMBL/GenBank/DDBJ whole genome shotgun (WGS) entry which is preliminary data.</text>
</comment>
<evidence type="ECO:0000259" key="1">
    <source>
        <dbReference type="SMART" id="SM00849"/>
    </source>
</evidence>
<dbReference type="InterPro" id="IPR052159">
    <property type="entry name" value="Competence_DNA_uptake"/>
</dbReference>
<dbReference type="SMART" id="SM00849">
    <property type="entry name" value="Lactamase_B"/>
    <property type="match status" value="1"/>
</dbReference>
<dbReference type="Proteomes" id="UP000231252">
    <property type="component" value="Unassembled WGS sequence"/>
</dbReference>
<dbReference type="PANTHER" id="PTHR30619:SF1">
    <property type="entry name" value="RECOMBINATION PROTEIN 2"/>
    <property type="match status" value="1"/>
</dbReference>
<proteinExistence type="predicted"/>
<evidence type="ECO:0000313" key="2">
    <source>
        <dbReference type="EMBL" id="PIS22534.1"/>
    </source>
</evidence>
<protein>
    <recommendedName>
        <fullName evidence="1">Metallo-beta-lactamase domain-containing protein</fullName>
    </recommendedName>
</protein>
<dbReference type="Pfam" id="PF00753">
    <property type="entry name" value="Lactamase_B"/>
    <property type="match status" value="1"/>
</dbReference>
<gene>
    <name evidence="2" type="ORF">COT50_01325</name>
</gene>
<name>A0A2H0XC79_UNCKA</name>
<dbReference type="InterPro" id="IPR001279">
    <property type="entry name" value="Metallo-B-lactamas"/>
</dbReference>
<organism evidence="2 3">
    <name type="scientific">candidate division WWE3 bacterium CG08_land_8_20_14_0_20_41_10</name>
    <dbReference type="NCBI Taxonomy" id="1975085"/>
    <lineage>
        <taxon>Bacteria</taxon>
        <taxon>Katanobacteria</taxon>
    </lineage>
</organism>
<dbReference type="PANTHER" id="PTHR30619">
    <property type="entry name" value="DNA INTERNALIZATION/COMPETENCE PROTEIN COMEC/REC2"/>
    <property type="match status" value="1"/>
</dbReference>